<feature type="compositionally biased region" description="Low complexity" evidence="9">
    <location>
        <begin position="7"/>
        <end position="18"/>
    </location>
</feature>
<dbReference type="eggNOG" id="KOG3270">
    <property type="taxonomic scope" value="Eukaryota"/>
</dbReference>
<evidence type="ECO:0000259" key="10">
    <source>
        <dbReference type="PROSITE" id="PS51314"/>
    </source>
</evidence>
<evidence type="ECO:0000256" key="8">
    <source>
        <dbReference type="SAM" id="Coils"/>
    </source>
</evidence>
<comment type="subcellular location">
    <subcellularLocation>
        <location evidence="1">Late endosome membrane</location>
        <topology evidence="1">Peripheral membrane protein</topology>
    </subcellularLocation>
</comment>
<feature type="compositionally biased region" description="Low complexity" evidence="9">
    <location>
        <begin position="197"/>
        <end position="215"/>
    </location>
</feature>
<dbReference type="EnsemblMetazoa" id="XM_003389057.2">
    <property type="protein sequence ID" value="XP_003389105.1"/>
    <property type="gene ID" value="LOC100638101"/>
</dbReference>
<feature type="region of interest" description="Disordered" evidence="9">
    <location>
        <begin position="178"/>
        <end position="223"/>
    </location>
</feature>
<dbReference type="PANTHER" id="PTHR13678">
    <property type="entry name" value="VACUOLAR PROTEIN SORTING-ASSOCIATED PROTEIN 37"/>
    <property type="match status" value="1"/>
</dbReference>
<reference evidence="12" key="1">
    <citation type="journal article" date="2010" name="Nature">
        <title>The Amphimedon queenslandica genome and the evolution of animal complexity.</title>
        <authorList>
            <person name="Srivastava M."/>
            <person name="Simakov O."/>
            <person name="Chapman J."/>
            <person name="Fahey B."/>
            <person name="Gauthier M.E."/>
            <person name="Mitros T."/>
            <person name="Richards G.S."/>
            <person name="Conaco C."/>
            <person name="Dacre M."/>
            <person name="Hellsten U."/>
            <person name="Larroux C."/>
            <person name="Putnam N.H."/>
            <person name="Stanke M."/>
            <person name="Adamska M."/>
            <person name="Darling A."/>
            <person name="Degnan S.M."/>
            <person name="Oakley T.H."/>
            <person name="Plachetzki D.C."/>
            <person name="Zhai Y."/>
            <person name="Adamski M."/>
            <person name="Calcino A."/>
            <person name="Cummins S.F."/>
            <person name="Goodstein D.M."/>
            <person name="Harris C."/>
            <person name="Jackson D.J."/>
            <person name="Leys S.P."/>
            <person name="Shu S."/>
            <person name="Woodcroft B.J."/>
            <person name="Vervoort M."/>
            <person name="Kosik K.S."/>
            <person name="Manning G."/>
            <person name="Degnan B.M."/>
            <person name="Rokhsar D.S."/>
        </authorList>
    </citation>
    <scope>NUCLEOTIDE SEQUENCE [LARGE SCALE GENOMIC DNA]</scope>
</reference>
<dbReference type="Proteomes" id="UP000007879">
    <property type="component" value="Unassembled WGS sequence"/>
</dbReference>
<feature type="coiled-coil region" evidence="8">
    <location>
        <begin position="253"/>
        <end position="315"/>
    </location>
</feature>
<dbReference type="STRING" id="400682.A0A1X7U3B1"/>
<proteinExistence type="inferred from homology"/>
<keyword evidence="4" id="KW-0967">Endosome</keyword>
<dbReference type="GO" id="GO:0006623">
    <property type="term" value="P:protein targeting to vacuole"/>
    <property type="evidence" value="ECO:0007669"/>
    <property type="project" value="TreeGrafter"/>
</dbReference>
<dbReference type="GO" id="GO:0031902">
    <property type="term" value="C:late endosome membrane"/>
    <property type="evidence" value="ECO:0007669"/>
    <property type="project" value="UniProtKB-SubCell"/>
</dbReference>
<dbReference type="InterPro" id="IPR009851">
    <property type="entry name" value="Mod_r"/>
</dbReference>
<keyword evidence="3 7" id="KW-0813">Transport</keyword>
<dbReference type="Pfam" id="PF07200">
    <property type="entry name" value="Mod_r"/>
    <property type="match status" value="1"/>
</dbReference>
<evidence type="ECO:0000256" key="9">
    <source>
        <dbReference type="SAM" id="MobiDB-lite"/>
    </source>
</evidence>
<dbReference type="SUPFAM" id="SSF54495">
    <property type="entry name" value="UBC-like"/>
    <property type="match status" value="1"/>
</dbReference>
<comment type="function">
    <text evidence="6">Component of the ESCRT-I complex, a regulator of vesicular trafficking process. Required for the sorting of endocytic ubiquitinated cargos into multivesicular bodies. May be involved in cell growth and differentiation.</text>
</comment>
<organism evidence="11">
    <name type="scientific">Amphimedon queenslandica</name>
    <name type="common">Sponge</name>
    <dbReference type="NCBI Taxonomy" id="400682"/>
    <lineage>
        <taxon>Eukaryota</taxon>
        <taxon>Metazoa</taxon>
        <taxon>Porifera</taxon>
        <taxon>Demospongiae</taxon>
        <taxon>Heteroscleromorpha</taxon>
        <taxon>Haplosclerida</taxon>
        <taxon>Niphatidae</taxon>
        <taxon>Amphimedon</taxon>
    </lineage>
</organism>
<feature type="domain" description="VPS37 C-terminal" evidence="10">
    <location>
        <begin position="299"/>
        <end position="379"/>
    </location>
</feature>
<evidence type="ECO:0000256" key="4">
    <source>
        <dbReference type="ARBA" id="ARBA00022753"/>
    </source>
</evidence>
<name>A0A1X7U3B1_AMPQE</name>
<evidence type="ECO:0000313" key="11">
    <source>
        <dbReference type="EnsemblMetazoa" id="Aqu2.1.22255_001"/>
    </source>
</evidence>
<dbReference type="GO" id="GO:0000813">
    <property type="term" value="C:ESCRT I complex"/>
    <property type="evidence" value="ECO:0007669"/>
    <property type="project" value="TreeGrafter"/>
</dbReference>
<dbReference type="SUPFAM" id="SSF140111">
    <property type="entry name" value="Endosomal sorting complex assembly domain"/>
    <property type="match status" value="1"/>
</dbReference>
<keyword evidence="8" id="KW-0175">Coiled coil</keyword>
<evidence type="ECO:0000256" key="3">
    <source>
        <dbReference type="ARBA" id="ARBA00022448"/>
    </source>
</evidence>
<dbReference type="OMA" id="HPWCNEH"/>
<dbReference type="Gene3D" id="1.10.287.660">
    <property type="entry name" value="Helix hairpin bin"/>
    <property type="match status" value="1"/>
</dbReference>
<dbReference type="AlphaFoldDB" id="A0A1X7U3B1"/>
<protein>
    <recommendedName>
        <fullName evidence="10">VPS37 C-terminal domain-containing protein</fullName>
    </recommendedName>
</protein>
<dbReference type="PROSITE" id="PS51314">
    <property type="entry name" value="VPS37_C"/>
    <property type="match status" value="1"/>
</dbReference>
<evidence type="ECO:0000256" key="7">
    <source>
        <dbReference type="PROSITE-ProRule" id="PRU00646"/>
    </source>
</evidence>
<dbReference type="InterPro" id="IPR016135">
    <property type="entry name" value="UBQ-conjugating_enzyme/RWD"/>
</dbReference>
<keyword evidence="5 7" id="KW-0653">Protein transport</keyword>
<evidence type="ECO:0000256" key="5">
    <source>
        <dbReference type="ARBA" id="ARBA00022927"/>
    </source>
</evidence>
<evidence type="ECO:0000256" key="6">
    <source>
        <dbReference type="ARBA" id="ARBA00025010"/>
    </source>
</evidence>
<feature type="region of interest" description="Disordered" evidence="9">
    <location>
        <begin position="1"/>
        <end position="21"/>
    </location>
</feature>
<feature type="compositionally biased region" description="Pro residues" evidence="9">
    <location>
        <begin position="178"/>
        <end position="189"/>
    </location>
</feature>
<accession>A0A1X7U3B1</accession>
<dbReference type="GO" id="GO:0006612">
    <property type="term" value="P:protein targeting to membrane"/>
    <property type="evidence" value="ECO:0007669"/>
    <property type="project" value="TreeGrafter"/>
</dbReference>
<keyword evidence="12" id="KW-1185">Reference proteome</keyword>
<evidence type="ECO:0000256" key="1">
    <source>
        <dbReference type="ARBA" id="ARBA00004633"/>
    </source>
</evidence>
<dbReference type="InterPro" id="IPR037202">
    <property type="entry name" value="ESCRT_assembly_dom"/>
</dbReference>
<evidence type="ECO:0000256" key="2">
    <source>
        <dbReference type="ARBA" id="ARBA00007617"/>
    </source>
</evidence>
<reference evidence="11" key="2">
    <citation type="submission" date="2017-05" db="UniProtKB">
        <authorList>
            <consortium name="EnsemblMetazoa"/>
        </authorList>
    </citation>
    <scope>IDENTIFICATION</scope>
</reference>
<dbReference type="KEGG" id="aqu:100638101"/>
<evidence type="ECO:0000313" key="12">
    <source>
        <dbReference type="Proteomes" id="UP000007879"/>
    </source>
</evidence>
<comment type="similarity">
    <text evidence="2">Belongs to the VPS37 family.</text>
</comment>
<dbReference type="PANTHER" id="PTHR13678:SF2">
    <property type="entry name" value="VACUOLAR PROTEIN SORTING-ASSOCIATED PROTEIN 37A"/>
    <property type="match status" value="1"/>
</dbReference>
<gene>
    <name evidence="11" type="primary">100638101</name>
</gene>
<dbReference type="InParanoid" id="A0A1X7U3B1"/>
<dbReference type="OrthoDB" id="10260857at2759"/>
<dbReference type="EnsemblMetazoa" id="Aqu2.1.22255_001">
    <property type="protein sequence ID" value="Aqu2.1.22255_001"/>
    <property type="gene ID" value="Aqu2.1.22255"/>
</dbReference>
<dbReference type="GO" id="GO:0043162">
    <property type="term" value="P:ubiquitin-dependent protein catabolic process via the multivesicular body sorting pathway"/>
    <property type="evidence" value="ECO:0007669"/>
    <property type="project" value="TreeGrafter"/>
</dbReference>
<sequence length="379" mass="43003">MWLFGRSSTSDSVQSSVSEATHAERQRNKQLVWLKEEIKDVAELERDRRYRASFTVQGKAVTLEIFLSDRFPLEGPVVTASPYFTHPWVDQQMRVIGCPLLQQFTVHSNLGTAIKQVIDELTTHPPLFDPPSSMASYPVQPPIPVPYSGPGPSSFVPPTSTGPFSPSFAPFSYSSMPQPVPMPSNPSPPVATRGMPSSSSSSSSSSISRRLSYSIPEKMPGISDKSNEELEKYLNDEDSVVLIDQYISKLDVIKRVQSEMESLFQENEELSKQNIDKEPTIQSQWSSLQEKHIELQSLKERYDKIIKKQSQLVEKYDSARATMQLKTLSQETDTNSDIIADDFLEQKMDCSSYLQKFLQERKLYHLRSAKLEMLKYQRS</sequence>
<dbReference type="InterPro" id="IPR029012">
    <property type="entry name" value="Helix_hairpin_bin_sf"/>
</dbReference>